<dbReference type="AlphaFoldDB" id="A0A9W9BCR5"/>
<protein>
    <submittedName>
        <fullName evidence="1">Uncharacterized protein</fullName>
    </submittedName>
</protein>
<dbReference type="RefSeq" id="XP_056029143.1">
    <property type="nucleotide sequence ID" value="XM_056172285.1"/>
</dbReference>
<dbReference type="Proteomes" id="UP001140511">
    <property type="component" value="Unassembled WGS sequence"/>
</dbReference>
<dbReference type="EMBL" id="JAOPEN010000003">
    <property type="protein sequence ID" value="KAJ4860087.1"/>
    <property type="molecule type" value="Genomic_DNA"/>
</dbReference>
<keyword evidence="2" id="KW-1185">Reference proteome</keyword>
<evidence type="ECO:0000313" key="2">
    <source>
        <dbReference type="Proteomes" id="UP001140511"/>
    </source>
</evidence>
<evidence type="ECO:0000313" key="1">
    <source>
        <dbReference type="EMBL" id="KAJ4860087.1"/>
    </source>
</evidence>
<name>A0A9W9BCR5_9HYPO</name>
<organism evidence="1 2">
    <name type="scientific">Trichoderma breve</name>
    <dbReference type="NCBI Taxonomy" id="2034170"/>
    <lineage>
        <taxon>Eukaryota</taxon>
        <taxon>Fungi</taxon>
        <taxon>Dikarya</taxon>
        <taxon>Ascomycota</taxon>
        <taxon>Pezizomycotina</taxon>
        <taxon>Sordariomycetes</taxon>
        <taxon>Hypocreomycetidae</taxon>
        <taxon>Hypocreales</taxon>
        <taxon>Hypocreaceae</taxon>
        <taxon>Trichoderma</taxon>
    </lineage>
</organism>
<comment type="caution">
    <text evidence="1">The sequence shown here is derived from an EMBL/GenBank/DDBJ whole genome shotgun (WGS) entry which is preliminary data.</text>
</comment>
<sequence length="95" mass="10765">MEYEWAENSLANFRLWAAGLGVFAGKDSLDERLSVDLFTRDLIKNFLILLKGLIDNCKALASGQDIPADDFHEESTQDGQYFPACFIREYIGRSI</sequence>
<reference evidence="1" key="1">
    <citation type="submission" date="2022-09" db="EMBL/GenBank/DDBJ databases">
        <title>Chromosome-level assembly of Trichoderma breve T069, a fungus used in development of biopesticide product.</title>
        <authorList>
            <person name="Lin R."/>
            <person name="Liu T."/>
        </authorList>
    </citation>
    <scope>NUCLEOTIDE SEQUENCE</scope>
    <source>
        <strain evidence="1">T069</strain>
    </source>
</reference>
<dbReference type="GeneID" id="80866973"/>
<gene>
    <name evidence="1" type="ORF">T069G_05075</name>
</gene>
<accession>A0A9W9BCR5</accession>
<proteinExistence type="predicted"/>